<protein>
    <submittedName>
        <fullName evidence="3">Uncharacterized protein LOC111019467</fullName>
    </submittedName>
</protein>
<sequence>MIALKPIQTSFTVHSHTFLYTTKLPNSKSFSLCLCHSNTSDSTAPSSPEGDPQKQEILARIAQLQTQKLRLTDFLDEKSAHLTQFAEEADAEFEKIGEDALKGLDEASARIMENIESQMQEFEESVDLNRQEIEKNDDMLAEFEGRIENDRNEGLLFKNLRQSKPVDKAKAKVEMEKIRELTKENAGSKTRRYIYLAFIGVLVIAIAESFLSSPDWQKVAVLGAMLVALISQFSYEQKVSSEIEKTEIKEQTEEKE</sequence>
<dbReference type="Proteomes" id="UP000504603">
    <property type="component" value="Unplaced"/>
</dbReference>
<evidence type="ECO:0000313" key="3">
    <source>
        <dbReference type="RefSeq" id="XP_022151554.1"/>
    </source>
</evidence>
<reference evidence="3" key="1">
    <citation type="submission" date="2025-08" db="UniProtKB">
        <authorList>
            <consortium name="RefSeq"/>
        </authorList>
    </citation>
    <scope>IDENTIFICATION</scope>
    <source>
        <strain evidence="3">OHB3-1</strain>
    </source>
</reference>
<accession>A0A6J1DDE0</accession>
<keyword evidence="1" id="KW-0812">Transmembrane</keyword>
<dbReference type="GeneID" id="111019467"/>
<keyword evidence="1" id="KW-1133">Transmembrane helix</keyword>
<dbReference type="PANTHER" id="PTHR35731">
    <property type="entry name" value="8-AMINO-7-OXONONANOATE SYNTHASE"/>
    <property type="match status" value="1"/>
</dbReference>
<dbReference type="KEGG" id="mcha:111019467"/>
<gene>
    <name evidence="3" type="primary">LOC111019467</name>
</gene>
<organism evidence="2 3">
    <name type="scientific">Momordica charantia</name>
    <name type="common">Bitter gourd</name>
    <name type="synonym">Balsam pear</name>
    <dbReference type="NCBI Taxonomy" id="3673"/>
    <lineage>
        <taxon>Eukaryota</taxon>
        <taxon>Viridiplantae</taxon>
        <taxon>Streptophyta</taxon>
        <taxon>Embryophyta</taxon>
        <taxon>Tracheophyta</taxon>
        <taxon>Spermatophyta</taxon>
        <taxon>Magnoliopsida</taxon>
        <taxon>eudicotyledons</taxon>
        <taxon>Gunneridae</taxon>
        <taxon>Pentapetalae</taxon>
        <taxon>rosids</taxon>
        <taxon>fabids</taxon>
        <taxon>Cucurbitales</taxon>
        <taxon>Cucurbitaceae</taxon>
        <taxon>Momordiceae</taxon>
        <taxon>Momordica</taxon>
    </lineage>
</organism>
<dbReference type="RefSeq" id="XP_022151554.1">
    <property type="nucleotide sequence ID" value="XM_022295862.1"/>
</dbReference>
<evidence type="ECO:0000313" key="2">
    <source>
        <dbReference type="Proteomes" id="UP000504603"/>
    </source>
</evidence>
<proteinExistence type="predicted"/>
<dbReference type="GO" id="GO:0009507">
    <property type="term" value="C:chloroplast"/>
    <property type="evidence" value="ECO:0007669"/>
    <property type="project" value="TreeGrafter"/>
</dbReference>
<feature type="transmembrane region" description="Helical" evidence="1">
    <location>
        <begin position="193"/>
        <end position="210"/>
    </location>
</feature>
<evidence type="ECO:0000256" key="1">
    <source>
        <dbReference type="SAM" id="Phobius"/>
    </source>
</evidence>
<dbReference type="PANTHER" id="PTHR35731:SF1">
    <property type="entry name" value="8-AMINO-7-OXONONANOATE SYNTHASE"/>
    <property type="match status" value="1"/>
</dbReference>
<keyword evidence="1" id="KW-0472">Membrane</keyword>
<name>A0A6J1DDE0_MOMCH</name>
<dbReference type="AlphaFoldDB" id="A0A6J1DDE0"/>
<dbReference type="OrthoDB" id="515004at2759"/>
<keyword evidence="2" id="KW-1185">Reference proteome</keyword>